<dbReference type="Proteomes" id="UP000266426">
    <property type="component" value="Unassembled WGS sequence"/>
</dbReference>
<dbReference type="AlphaFoldDB" id="A0A3A4QRX6"/>
<feature type="domain" description="PPM-type phosphatase" evidence="1">
    <location>
        <begin position="6"/>
        <end position="231"/>
    </location>
</feature>
<reference evidence="2 3" key="1">
    <citation type="journal article" date="2017" name="ISME J.">
        <title>Energy and carbon metabolisms in a deep terrestrial subsurface fluid microbial community.</title>
        <authorList>
            <person name="Momper L."/>
            <person name="Jungbluth S.P."/>
            <person name="Lee M.D."/>
            <person name="Amend J.P."/>
        </authorList>
    </citation>
    <scope>NUCLEOTIDE SEQUENCE [LARGE SCALE GENOMIC DNA]</scope>
    <source>
        <strain evidence="2">SURF_26</strain>
    </source>
</reference>
<evidence type="ECO:0000313" key="3">
    <source>
        <dbReference type="Proteomes" id="UP000266426"/>
    </source>
</evidence>
<dbReference type="InterPro" id="IPR036457">
    <property type="entry name" value="PPM-type-like_dom_sf"/>
</dbReference>
<evidence type="ECO:0000259" key="1">
    <source>
        <dbReference type="SMART" id="SM00331"/>
    </source>
</evidence>
<sequence length="394" mass="44146">MTEDYFLEVDYYQGFKHNQMVGGDVFLSHKIKEENRIISVLSDGLGSGIKASVLATLTSTMASTFVSNYIGVKETAEIIMRTLPVCRQRKISYSTFSIVDIDSEGNTRIIEYDNPGFILIRNGMPVKIEKSPVKIDRKQYRDTILKYASFKAQKGDRIILCSDGVSQSGMGTPSYPLGWGEKEVEKYVLNIISENSGISARDLAKRIVNKAMQNDSYKCKDDTTCGVIFYRKPRRLLVVTGPPIDKERDSVLANMVESFEGNKIICGGTTANIVSRELKRSVTVNIRDLHPDIPPTSDMKGIDLVTEGIITLGKVAELLENSLVTDTKISTGADKIVNMMLNNDIIHFVVGTKINEVHQDPNMPVELEIRRNVVKKIMKLLEDKHLKETKLQFI</sequence>
<accession>A0A3A4QRX6</accession>
<dbReference type="SUPFAM" id="SSF81606">
    <property type="entry name" value="PP2C-like"/>
    <property type="match status" value="1"/>
</dbReference>
<evidence type="ECO:0000313" key="2">
    <source>
        <dbReference type="EMBL" id="RJP56594.1"/>
    </source>
</evidence>
<name>A0A3A4QRX6_9BACT</name>
<proteinExistence type="predicted"/>
<organism evidence="2 3">
    <name type="scientific">Candidatus Auribacter fodinae</name>
    <dbReference type="NCBI Taxonomy" id="2093366"/>
    <lineage>
        <taxon>Bacteria</taxon>
        <taxon>Pseudomonadati</taxon>
        <taxon>Candidatus Auribacterota</taxon>
        <taxon>Candidatus Auribacteria</taxon>
        <taxon>Candidatus Auribacterales</taxon>
        <taxon>Candidatus Auribacteraceae</taxon>
        <taxon>Candidatus Auribacter</taxon>
    </lineage>
</organism>
<dbReference type="SMART" id="SM00331">
    <property type="entry name" value="PP2C_SIG"/>
    <property type="match status" value="1"/>
</dbReference>
<gene>
    <name evidence="2" type="ORF">C4541_12090</name>
</gene>
<protein>
    <submittedName>
        <fullName evidence="2">Stage II sporulation protein E</fullName>
    </submittedName>
</protein>
<dbReference type="Pfam" id="PF07228">
    <property type="entry name" value="SpoIIE"/>
    <property type="match status" value="1"/>
</dbReference>
<comment type="caution">
    <text evidence="2">The sequence shown here is derived from an EMBL/GenBank/DDBJ whole genome shotgun (WGS) entry which is preliminary data.</text>
</comment>
<dbReference type="Gene3D" id="3.60.40.10">
    <property type="entry name" value="PPM-type phosphatase domain"/>
    <property type="match status" value="1"/>
</dbReference>
<dbReference type="EMBL" id="QZJZ01000093">
    <property type="protein sequence ID" value="RJP56594.1"/>
    <property type="molecule type" value="Genomic_DNA"/>
</dbReference>
<dbReference type="InterPro" id="IPR001932">
    <property type="entry name" value="PPM-type_phosphatase-like_dom"/>
</dbReference>